<name>A0A667X8W0_9TELE</name>
<reference evidence="1" key="2">
    <citation type="submission" date="2025-08" db="UniProtKB">
        <authorList>
            <consortium name="Ensembl"/>
        </authorList>
    </citation>
    <scope>IDENTIFICATION</scope>
</reference>
<dbReference type="Proteomes" id="UP000472263">
    <property type="component" value="Chromosome 10"/>
</dbReference>
<sequence>MSKTLIIISEVPDFGGVPPSTAVSVSLITGCFSRSNAFCSTNSADTVSPLCTAKEKCSFGFSLYVLMPFFPTSASCADSTRNLAPGNILSAISIVCDFSLNDG</sequence>
<reference evidence="1" key="3">
    <citation type="submission" date="2025-09" db="UniProtKB">
        <authorList>
            <consortium name="Ensembl"/>
        </authorList>
    </citation>
    <scope>IDENTIFICATION</scope>
</reference>
<accession>A0A667X8W0</accession>
<protein>
    <submittedName>
        <fullName evidence="1">Uncharacterized protein</fullName>
    </submittedName>
</protein>
<proteinExistence type="predicted"/>
<evidence type="ECO:0000313" key="2">
    <source>
        <dbReference type="Proteomes" id="UP000472263"/>
    </source>
</evidence>
<dbReference type="GeneTree" id="ENSGT01090000260158"/>
<dbReference type="InParanoid" id="A0A667X8W0"/>
<keyword evidence="2" id="KW-1185">Reference proteome</keyword>
<dbReference type="AlphaFoldDB" id="A0A667X8W0"/>
<evidence type="ECO:0000313" key="1">
    <source>
        <dbReference type="Ensembl" id="ENSMMDP00005005326.1"/>
    </source>
</evidence>
<reference evidence="1" key="1">
    <citation type="submission" date="2019-06" db="EMBL/GenBank/DDBJ databases">
        <authorList>
            <consortium name="Wellcome Sanger Institute Data Sharing"/>
        </authorList>
    </citation>
    <scope>NUCLEOTIDE SEQUENCE [LARGE SCALE GENOMIC DNA]</scope>
</reference>
<dbReference type="Ensembl" id="ENSMMDT00005005471.1">
    <property type="protein sequence ID" value="ENSMMDP00005005326.1"/>
    <property type="gene ID" value="ENSMMDG00005002973.1"/>
</dbReference>
<organism evidence="1 2">
    <name type="scientific">Myripristis murdjan</name>
    <name type="common">pinecone soldierfish</name>
    <dbReference type="NCBI Taxonomy" id="586833"/>
    <lineage>
        <taxon>Eukaryota</taxon>
        <taxon>Metazoa</taxon>
        <taxon>Chordata</taxon>
        <taxon>Craniata</taxon>
        <taxon>Vertebrata</taxon>
        <taxon>Euteleostomi</taxon>
        <taxon>Actinopterygii</taxon>
        <taxon>Neopterygii</taxon>
        <taxon>Teleostei</taxon>
        <taxon>Neoteleostei</taxon>
        <taxon>Acanthomorphata</taxon>
        <taxon>Holocentriformes</taxon>
        <taxon>Holocentridae</taxon>
        <taxon>Myripristis</taxon>
    </lineage>
</organism>
<dbReference type="PROSITE" id="PS51257">
    <property type="entry name" value="PROKAR_LIPOPROTEIN"/>
    <property type="match status" value="1"/>
</dbReference>